<dbReference type="PANTHER" id="PTHR31589:SF233">
    <property type="entry name" value="PROTEIN, PUTATIVE (DUF239)-RELATED"/>
    <property type="match status" value="1"/>
</dbReference>
<evidence type="ECO:0000313" key="2">
    <source>
        <dbReference type="EMBL" id="MED6139693.1"/>
    </source>
</evidence>
<protein>
    <recommendedName>
        <fullName evidence="1">Neprosin PEP catalytic domain-containing protein</fullName>
    </recommendedName>
</protein>
<dbReference type="InterPro" id="IPR004314">
    <property type="entry name" value="Neprosin"/>
</dbReference>
<dbReference type="InterPro" id="IPR053168">
    <property type="entry name" value="Glutamic_endopeptidase"/>
</dbReference>
<organism evidence="2 3">
    <name type="scientific">Stylosanthes scabra</name>
    <dbReference type="NCBI Taxonomy" id="79078"/>
    <lineage>
        <taxon>Eukaryota</taxon>
        <taxon>Viridiplantae</taxon>
        <taxon>Streptophyta</taxon>
        <taxon>Embryophyta</taxon>
        <taxon>Tracheophyta</taxon>
        <taxon>Spermatophyta</taxon>
        <taxon>Magnoliopsida</taxon>
        <taxon>eudicotyledons</taxon>
        <taxon>Gunneridae</taxon>
        <taxon>Pentapetalae</taxon>
        <taxon>rosids</taxon>
        <taxon>fabids</taxon>
        <taxon>Fabales</taxon>
        <taxon>Fabaceae</taxon>
        <taxon>Papilionoideae</taxon>
        <taxon>50 kb inversion clade</taxon>
        <taxon>dalbergioids sensu lato</taxon>
        <taxon>Dalbergieae</taxon>
        <taxon>Pterocarpus clade</taxon>
        <taxon>Stylosanthes</taxon>
    </lineage>
</organism>
<keyword evidence="3" id="KW-1185">Reference proteome</keyword>
<dbReference type="Pfam" id="PF03080">
    <property type="entry name" value="Neprosin"/>
    <property type="match status" value="1"/>
</dbReference>
<dbReference type="EMBL" id="JASCZI010061881">
    <property type="protein sequence ID" value="MED6139693.1"/>
    <property type="molecule type" value="Genomic_DNA"/>
</dbReference>
<accession>A0ABU6SUS4</accession>
<feature type="domain" description="Neprosin PEP catalytic" evidence="1">
    <location>
        <begin position="1"/>
        <end position="202"/>
    </location>
</feature>
<sequence>MGAKSRGAGMLPTFDGILLREADNFQKTGCFDTQCPGFMQVDQRYCLGMPLVPASQIGTDTKYSLPIKLIRDNTCGDWWVVLVGRGDGGEDINIGYWPYELFNHISEGATFVRYGGETYAPPDCQSPPMGSGRLAEEKFKNAAFVARAMIVDSDYNENDIQIDDVDVYVDTPSSCYQVLYDGYQGDTYAQAFLFGGPGGNCGV</sequence>
<dbReference type="PROSITE" id="PS52045">
    <property type="entry name" value="NEPROSIN_PEP_CD"/>
    <property type="match status" value="1"/>
</dbReference>
<evidence type="ECO:0000313" key="3">
    <source>
        <dbReference type="Proteomes" id="UP001341840"/>
    </source>
</evidence>
<dbReference type="Proteomes" id="UP001341840">
    <property type="component" value="Unassembled WGS sequence"/>
</dbReference>
<evidence type="ECO:0000259" key="1">
    <source>
        <dbReference type="PROSITE" id="PS52045"/>
    </source>
</evidence>
<dbReference type="PANTHER" id="PTHR31589">
    <property type="entry name" value="PROTEIN, PUTATIVE (DUF239)-RELATED-RELATED"/>
    <property type="match status" value="1"/>
</dbReference>
<gene>
    <name evidence="2" type="ORF">PIB30_086191</name>
</gene>
<proteinExistence type="predicted"/>
<reference evidence="2 3" key="1">
    <citation type="journal article" date="2023" name="Plants (Basel)">
        <title>Bridging the Gap: Combining Genomics and Transcriptomics Approaches to Understand Stylosanthes scabra, an Orphan Legume from the Brazilian Caatinga.</title>
        <authorList>
            <person name="Ferreira-Neto J.R.C."/>
            <person name="da Silva M.D."/>
            <person name="Binneck E."/>
            <person name="de Melo N.F."/>
            <person name="da Silva R.H."/>
            <person name="de Melo A.L.T.M."/>
            <person name="Pandolfi V."/>
            <person name="Bustamante F.O."/>
            <person name="Brasileiro-Vidal A.C."/>
            <person name="Benko-Iseppon A.M."/>
        </authorList>
    </citation>
    <scope>NUCLEOTIDE SEQUENCE [LARGE SCALE GENOMIC DNA]</scope>
    <source>
        <tissue evidence="2">Leaves</tissue>
    </source>
</reference>
<name>A0ABU6SUS4_9FABA</name>
<comment type="caution">
    <text evidence="2">The sequence shown here is derived from an EMBL/GenBank/DDBJ whole genome shotgun (WGS) entry which is preliminary data.</text>
</comment>